<dbReference type="Pfam" id="PF04488">
    <property type="entry name" value="Gly_transf_sug"/>
    <property type="match status" value="1"/>
</dbReference>
<dbReference type="EMBL" id="CAMXCT010003447">
    <property type="protein sequence ID" value="CAI4004547.1"/>
    <property type="molecule type" value="Genomic_DNA"/>
</dbReference>
<evidence type="ECO:0000313" key="4">
    <source>
        <dbReference type="EMBL" id="CAL1157922.1"/>
    </source>
</evidence>
<protein>
    <submittedName>
        <fullName evidence="5">Alpha-1,4-N-acetylglucosaminyltransferase</fullName>
    </submittedName>
</protein>
<dbReference type="PANTHER" id="PTHR32385:SF15">
    <property type="entry name" value="INOSITOL PHOSPHOCERAMIDE MANNOSYLTRANSFERASE 1"/>
    <property type="match status" value="1"/>
</dbReference>
<dbReference type="InterPro" id="IPR029044">
    <property type="entry name" value="Nucleotide-diphossugar_trans"/>
</dbReference>
<dbReference type="AlphaFoldDB" id="A0A9P1D8N0"/>
<dbReference type="Gene3D" id="3.90.550.20">
    <property type="match status" value="1"/>
</dbReference>
<feature type="signal peptide" evidence="2">
    <location>
        <begin position="1"/>
        <end position="21"/>
    </location>
</feature>
<evidence type="ECO:0000313" key="6">
    <source>
        <dbReference type="Proteomes" id="UP001152797"/>
    </source>
</evidence>
<dbReference type="InterPro" id="IPR007577">
    <property type="entry name" value="GlycoTrfase_DXD_sugar-bd_CS"/>
</dbReference>
<organism evidence="3">
    <name type="scientific">Cladocopium goreaui</name>
    <dbReference type="NCBI Taxonomy" id="2562237"/>
    <lineage>
        <taxon>Eukaryota</taxon>
        <taxon>Sar</taxon>
        <taxon>Alveolata</taxon>
        <taxon>Dinophyceae</taxon>
        <taxon>Suessiales</taxon>
        <taxon>Symbiodiniaceae</taxon>
        <taxon>Cladocopium</taxon>
    </lineage>
</organism>
<evidence type="ECO:0000256" key="2">
    <source>
        <dbReference type="SAM" id="SignalP"/>
    </source>
</evidence>
<name>A0A9P1D8N0_9DINO</name>
<evidence type="ECO:0000256" key="1">
    <source>
        <dbReference type="ARBA" id="ARBA00022679"/>
    </source>
</evidence>
<dbReference type="EMBL" id="CAMXCT020003447">
    <property type="protein sequence ID" value="CAL1157922.1"/>
    <property type="molecule type" value="Genomic_DNA"/>
</dbReference>
<feature type="chain" id="PRO_5043271197" evidence="2">
    <location>
        <begin position="22"/>
        <end position="389"/>
    </location>
</feature>
<dbReference type="Proteomes" id="UP001152797">
    <property type="component" value="Unassembled WGS sequence"/>
</dbReference>
<keyword evidence="2" id="KW-0732">Signal</keyword>
<dbReference type="GO" id="GO:0051999">
    <property type="term" value="P:mannosyl-inositol phosphorylceramide biosynthetic process"/>
    <property type="evidence" value="ECO:0007669"/>
    <property type="project" value="TreeGrafter"/>
</dbReference>
<proteinExistence type="predicted"/>
<evidence type="ECO:0000313" key="3">
    <source>
        <dbReference type="EMBL" id="CAI4004547.1"/>
    </source>
</evidence>
<keyword evidence="6" id="KW-1185">Reference proteome</keyword>
<dbReference type="OrthoDB" id="409543at2759"/>
<dbReference type="GO" id="GO:0016020">
    <property type="term" value="C:membrane"/>
    <property type="evidence" value="ECO:0007669"/>
    <property type="project" value="GOC"/>
</dbReference>
<reference evidence="4" key="2">
    <citation type="submission" date="2024-04" db="EMBL/GenBank/DDBJ databases">
        <authorList>
            <person name="Chen Y."/>
            <person name="Shah S."/>
            <person name="Dougan E. K."/>
            <person name="Thang M."/>
            <person name="Chan C."/>
        </authorList>
    </citation>
    <scope>NUCLEOTIDE SEQUENCE [LARGE SCALE GENOMIC DNA]</scope>
</reference>
<keyword evidence="1" id="KW-0808">Transferase</keyword>
<dbReference type="SUPFAM" id="SSF53448">
    <property type="entry name" value="Nucleotide-diphospho-sugar transferases"/>
    <property type="match status" value="1"/>
</dbReference>
<gene>
    <name evidence="3" type="ORF">C1SCF055_LOCUS30328</name>
</gene>
<dbReference type="GO" id="GO:0000030">
    <property type="term" value="F:mannosyltransferase activity"/>
    <property type="evidence" value="ECO:0007669"/>
    <property type="project" value="TreeGrafter"/>
</dbReference>
<evidence type="ECO:0000313" key="5">
    <source>
        <dbReference type="EMBL" id="CAL4791859.1"/>
    </source>
</evidence>
<sequence>MSPSDILTLATLAALLLPVYGHRDRHEGTTRQWSLSETVSFSSPEFLKLLPEMDEKMVPIDHAKVPDEVCLEMVEALANAHWKMKRPGIIHTGIILAEGAEIDPGWVDSVRKLRLLPLSFLATQSLENVKLYFWANVEGTHPLIQEIFGPLMGQYGKYIEIKKFDASAEIKKVCSHYESEKSTGELTAELVKIYESQSIVASKSDLMRAILLYNYGGAWMDSDVLLVQNLAPMLEEDWAVLMYADFVNPATLSVSRPGSPFITAWMGNILALGVNKSWAAYGPFMITDMTAEIQRSVANATCHVLPPCFFEGALSRAAHQPNQVAPLWDNFFSRLNRSLRSQVAYIDPSTKHSTFGYHWHNRWNQKIVDGSVAAEAEKMYCKRLNISLS</sequence>
<comment type="caution">
    <text evidence="3">The sequence shown here is derived from an EMBL/GenBank/DDBJ whole genome shotgun (WGS) entry which is preliminary data.</text>
</comment>
<accession>A0A9P1D8N0</accession>
<reference evidence="3" key="1">
    <citation type="submission" date="2022-10" db="EMBL/GenBank/DDBJ databases">
        <authorList>
            <person name="Chen Y."/>
            <person name="Dougan E. K."/>
            <person name="Chan C."/>
            <person name="Rhodes N."/>
            <person name="Thang M."/>
        </authorList>
    </citation>
    <scope>NUCLEOTIDE SEQUENCE</scope>
</reference>
<dbReference type="EMBL" id="CAMXCT030003447">
    <property type="protein sequence ID" value="CAL4791859.1"/>
    <property type="molecule type" value="Genomic_DNA"/>
</dbReference>
<dbReference type="PANTHER" id="PTHR32385">
    <property type="entry name" value="MANNOSYL PHOSPHORYLINOSITOL CERAMIDE SYNTHASE"/>
    <property type="match status" value="1"/>
</dbReference>
<dbReference type="InterPro" id="IPR051706">
    <property type="entry name" value="Glycosyltransferase_domain"/>
</dbReference>